<evidence type="ECO:0000313" key="16">
    <source>
        <dbReference type="Proteomes" id="UP000199006"/>
    </source>
</evidence>
<dbReference type="Gene3D" id="6.10.340.10">
    <property type="match status" value="1"/>
</dbReference>
<keyword evidence="4" id="KW-0808">Transferase</keyword>
<comment type="subcellular location">
    <subcellularLocation>
        <location evidence="1">Cell membrane</location>
        <topology evidence="1">Multi-pass membrane protein</topology>
    </subcellularLocation>
</comment>
<evidence type="ECO:0000256" key="2">
    <source>
        <dbReference type="ARBA" id="ARBA00022475"/>
    </source>
</evidence>
<dbReference type="SMART" id="SM00304">
    <property type="entry name" value="HAMP"/>
    <property type="match status" value="1"/>
</dbReference>
<dbReference type="SUPFAM" id="SSF55874">
    <property type="entry name" value="ATPase domain of HSP90 chaperone/DNA topoisomerase II/histidine kinase"/>
    <property type="match status" value="1"/>
</dbReference>
<dbReference type="Pfam" id="PF00672">
    <property type="entry name" value="HAMP"/>
    <property type="match status" value="1"/>
</dbReference>
<evidence type="ECO:0000256" key="13">
    <source>
        <dbReference type="SAM" id="Phobius"/>
    </source>
</evidence>
<reference evidence="15 16" key="1">
    <citation type="submission" date="2016-10" db="EMBL/GenBank/DDBJ databases">
        <authorList>
            <person name="de Groot N.N."/>
        </authorList>
    </citation>
    <scope>NUCLEOTIDE SEQUENCE [LARGE SCALE GENOMIC DNA]</scope>
    <source>
        <strain evidence="15 16">ATCC 51327</strain>
    </source>
</reference>
<evidence type="ECO:0000256" key="7">
    <source>
        <dbReference type="ARBA" id="ARBA00022777"/>
    </source>
</evidence>
<evidence type="ECO:0000256" key="4">
    <source>
        <dbReference type="ARBA" id="ARBA00022679"/>
    </source>
</evidence>
<keyword evidence="9 13" id="KW-1133">Transmembrane helix</keyword>
<evidence type="ECO:0000259" key="14">
    <source>
        <dbReference type="PROSITE" id="PS50885"/>
    </source>
</evidence>
<dbReference type="InterPro" id="IPR003594">
    <property type="entry name" value="HATPase_dom"/>
</dbReference>
<keyword evidence="16" id="KW-1185">Reference proteome</keyword>
<evidence type="ECO:0000256" key="9">
    <source>
        <dbReference type="ARBA" id="ARBA00022989"/>
    </source>
</evidence>
<dbReference type="InterPro" id="IPR036890">
    <property type="entry name" value="HATPase_C_sf"/>
</dbReference>
<evidence type="ECO:0000256" key="10">
    <source>
        <dbReference type="ARBA" id="ARBA00023012"/>
    </source>
</evidence>
<keyword evidence="11 13" id="KW-0472">Membrane</keyword>
<dbReference type="InterPro" id="IPR003660">
    <property type="entry name" value="HAMP_dom"/>
</dbReference>
<dbReference type="PANTHER" id="PTHR34220:SF11">
    <property type="entry name" value="SENSOR PROTEIN KINASE HPTS"/>
    <property type="match status" value="1"/>
</dbReference>
<keyword evidence="8" id="KW-0067">ATP-binding</keyword>
<dbReference type="SMART" id="SM00387">
    <property type="entry name" value="HATPase_c"/>
    <property type="match status" value="1"/>
</dbReference>
<dbReference type="Pfam" id="PF06580">
    <property type="entry name" value="His_kinase"/>
    <property type="match status" value="1"/>
</dbReference>
<dbReference type="GO" id="GO:0000155">
    <property type="term" value="F:phosphorelay sensor kinase activity"/>
    <property type="evidence" value="ECO:0007669"/>
    <property type="project" value="InterPro"/>
</dbReference>
<keyword evidence="7 15" id="KW-0418">Kinase</keyword>
<keyword evidence="6" id="KW-0547">Nucleotide-binding</keyword>
<dbReference type="GO" id="GO:0005886">
    <property type="term" value="C:plasma membrane"/>
    <property type="evidence" value="ECO:0007669"/>
    <property type="project" value="UniProtKB-SubCell"/>
</dbReference>
<evidence type="ECO:0000256" key="11">
    <source>
        <dbReference type="ARBA" id="ARBA00023136"/>
    </source>
</evidence>
<dbReference type="InterPro" id="IPR010559">
    <property type="entry name" value="Sig_transdc_His_kin_internal"/>
</dbReference>
<dbReference type="SUPFAM" id="SSF158472">
    <property type="entry name" value="HAMP domain-like"/>
    <property type="match status" value="1"/>
</dbReference>
<evidence type="ECO:0000256" key="6">
    <source>
        <dbReference type="ARBA" id="ARBA00022741"/>
    </source>
</evidence>
<dbReference type="InterPro" id="IPR050640">
    <property type="entry name" value="Bact_2-comp_sensor_kinase"/>
</dbReference>
<proteinExistence type="predicted"/>
<feature type="domain" description="HAMP" evidence="14">
    <location>
        <begin position="317"/>
        <end position="369"/>
    </location>
</feature>
<dbReference type="STRING" id="29563.SAMN02983006_02804"/>
<evidence type="ECO:0000313" key="15">
    <source>
        <dbReference type="EMBL" id="SFM10238.1"/>
    </source>
</evidence>
<evidence type="ECO:0000256" key="3">
    <source>
        <dbReference type="ARBA" id="ARBA00022553"/>
    </source>
</evidence>
<evidence type="ECO:0000256" key="5">
    <source>
        <dbReference type="ARBA" id="ARBA00022692"/>
    </source>
</evidence>
<dbReference type="AlphaFoldDB" id="A0A1I4N429"/>
<feature type="transmembrane region" description="Helical" evidence="13">
    <location>
        <begin position="298"/>
        <end position="319"/>
    </location>
</feature>
<evidence type="ECO:0000256" key="8">
    <source>
        <dbReference type="ARBA" id="ARBA00022840"/>
    </source>
</evidence>
<sequence>MKIKKLKNKIILYFIFVTIILSLSVSFFYYYTTSNIYQKNTLKTAINDLGYIKNNVEEHISMANKFTDWFYFNSNFNNILGEDNLASARAELKLYKQIKLYITNSSLENYISSLLVIGNNGKVFKFAGDGSMIDVKDVELETWFKNQSQNSNSVYWPGLIENPAQISSYKNIIPVIRPIFDTILYKRIGWLFIGFKKSLITDIYVNNSNSDFKKYYTIDHQHNILAADENKLFFNNKNLKLKLTEMSNQDKGHFILKNKGIETLYVYQKLAQNNWTIVEKLPMTILAEQNKVLKHTSLLIFFISLLLTSLFTIYLSYNLTEPLKKIIRQVNQISLGVFDQNKHIEGQDELGILGAKINSMSESIKILMKKIVEEEEKKRKFELKALQNQINPHFLYNTLNSIKWMAIVHGNDGIKRMIVALGRLLRNLSVDTNKEIKLKEELAILDDYIYIQEIRYNGKIKFEKEIKQAELLNAQILKFILQPLVENAIFHGIEAKEKADLVKVIISRDESNNKEKNRLEIKVFDNGVGMSEDIQSKILNNTAAKHKNSLNGIGLYNVNQRIKINYGAEYGLKINSKPGEFTEIIIRLPIKFL</sequence>
<dbReference type="EMBL" id="FOTI01000067">
    <property type="protein sequence ID" value="SFM10238.1"/>
    <property type="molecule type" value="Genomic_DNA"/>
</dbReference>
<dbReference type="Pfam" id="PF02518">
    <property type="entry name" value="HATPase_c"/>
    <property type="match status" value="1"/>
</dbReference>
<dbReference type="OrthoDB" id="9809348at2"/>
<feature type="transmembrane region" description="Helical" evidence="13">
    <location>
        <begin position="12"/>
        <end position="31"/>
    </location>
</feature>
<evidence type="ECO:0000256" key="1">
    <source>
        <dbReference type="ARBA" id="ARBA00004651"/>
    </source>
</evidence>
<dbReference type="GO" id="GO:0005524">
    <property type="term" value="F:ATP binding"/>
    <property type="evidence" value="ECO:0007669"/>
    <property type="project" value="UniProtKB-KW"/>
</dbReference>
<keyword evidence="2" id="KW-1003">Cell membrane</keyword>
<dbReference type="CDD" id="cd06225">
    <property type="entry name" value="HAMP"/>
    <property type="match status" value="1"/>
</dbReference>
<keyword evidence="3" id="KW-0597">Phosphoprotein</keyword>
<dbReference type="RefSeq" id="WP_089862781.1">
    <property type="nucleotide sequence ID" value="NZ_FOTI01000067.1"/>
</dbReference>
<keyword evidence="12" id="KW-0175">Coiled coil</keyword>
<dbReference type="PROSITE" id="PS50885">
    <property type="entry name" value="HAMP"/>
    <property type="match status" value="1"/>
</dbReference>
<feature type="coiled-coil region" evidence="12">
    <location>
        <begin position="357"/>
        <end position="384"/>
    </location>
</feature>
<protein>
    <submittedName>
        <fullName evidence="15">Two-component system, sensor histidine kinase YesM</fullName>
    </submittedName>
</protein>
<accession>A0A1I4N429</accession>
<gene>
    <name evidence="15" type="ORF">SAMN02983006_02804</name>
</gene>
<name>A0A1I4N429_9FIRM</name>
<dbReference type="Proteomes" id="UP000199006">
    <property type="component" value="Unassembled WGS sequence"/>
</dbReference>
<keyword evidence="10" id="KW-0902">Two-component regulatory system</keyword>
<dbReference type="Gene3D" id="3.30.565.10">
    <property type="entry name" value="Histidine kinase-like ATPase, C-terminal domain"/>
    <property type="match status" value="1"/>
</dbReference>
<organism evidence="15 16">
    <name type="scientific">Halanaerobium salsuginis</name>
    <dbReference type="NCBI Taxonomy" id="29563"/>
    <lineage>
        <taxon>Bacteria</taxon>
        <taxon>Bacillati</taxon>
        <taxon>Bacillota</taxon>
        <taxon>Clostridia</taxon>
        <taxon>Halanaerobiales</taxon>
        <taxon>Halanaerobiaceae</taxon>
        <taxon>Halanaerobium</taxon>
    </lineage>
</organism>
<evidence type="ECO:0000256" key="12">
    <source>
        <dbReference type="SAM" id="Coils"/>
    </source>
</evidence>
<dbReference type="PANTHER" id="PTHR34220">
    <property type="entry name" value="SENSOR HISTIDINE KINASE YPDA"/>
    <property type="match status" value="1"/>
</dbReference>
<keyword evidence="5 13" id="KW-0812">Transmembrane</keyword>